<evidence type="ECO:0000313" key="3">
    <source>
        <dbReference type="EMBL" id="CCI50598.1"/>
    </source>
</evidence>
<keyword evidence="2" id="KW-1133">Transmembrane helix</keyword>
<evidence type="ECO:0000256" key="1">
    <source>
        <dbReference type="SAM" id="MobiDB-lite"/>
    </source>
</evidence>
<dbReference type="AlphaFoldDB" id="A0A024GV31"/>
<sequence>MNNSSLKSYSYEPNSNVPNTFKDEEGFDSGEKRNTSKPMQLNGAKRSSTKCRHSYRWEEITVKGVNTMRESYDIDRMEHKKMRASGLDPREAFHSIEVLVVRWIIFLYLSIIPAFVGIPSLRFSEKHALSEIAIVYFIVAFLNSRGRFISKVLLFSKAVHRLFSSTRQQLQTLDVI</sequence>
<feature type="compositionally biased region" description="Polar residues" evidence="1">
    <location>
        <begin position="1"/>
        <end position="19"/>
    </location>
</feature>
<protein>
    <submittedName>
        <fullName evidence="3">Uncharacterized protein</fullName>
    </submittedName>
</protein>
<dbReference type="EMBL" id="CAIX01000869">
    <property type="protein sequence ID" value="CCI50598.1"/>
    <property type="molecule type" value="Genomic_DNA"/>
</dbReference>
<name>A0A024GV31_9STRA</name>
<evidence type="ECO:0000313" key="4">
    <source>
        <dbReference type="Proteomes" id="UP000053237"/>
    </source>
</evidence>
<feature type="transmembrane region" description="Helical" evidence="2">
    <location>
        <begin position="127"/>
        <end position="144"/>
    </location>
</feature>
<keyword evidence="4" id="KW-1185">Reference proteome</keyword>
<comment type="caution">
    <text evidence="3">The sequence shown here is derived from an EMBL/GenBank/DDBJ whole genome shotgun (WGS) entry which is preliminary data.</text>
</comment>
<feature type="compositionally biased region" description="Basic and acidic residues" evidence="1">
    <location>
        <begin position="21"/>
        <end position="34"/>
    </location>
</feature>
<keyword evidence="2" id="KW-0812">Transmembrane</keyword>
<accession>A0A024GV31</accession>
<feature type="transmembrane region" description="Helical" evidence="2">
    <location>
        <begin position="99"/>
        <end position="121"/>
    </location>
</feature>
<reference evidence="3 4" key="1">
    <citation type="submission" date="2012-05" db="EMBL/GenBank/DDBJ databases">
        <title>Recombination and specialization in a pathogen metapopulation.</title>
        <authorList>
            <person name="Gardiner A."/>
            <person name="Kemen E."/>
            <person name="Schultz-Larsen T."/>
            <person name="MacLean D."/>
            <person name="Van Oosterhout C."/>
            <person name="Jones J.D.G."/>
        </authorList>
    </citation>
    <scope>NUCLEOTIDE SEQUENCE [LARGE SCALE GENOMIC DNA]</scope>
    <source>
        <strain evidence="3 4">Ac Nc2</strain>
    </source>
</reference>
<keyword evidence="2" id="KW-0472">Membrane</keyword>
<gene>
    <name evidence="3" type="ORF">BN9_125790</name>
</gene>
<dbReference type="InParanoid" id="A0A024GV31"/>
<feature type="region of interest" description="Disordered" evidence="1">
    <location>
        <begin position="1"/>
        <end position="47"/>
    </location>
</feature>
<proteinExistence type="predicted"/>
<dbReference type="Proteomes" id="UP000053237">
    <property type="component" value="Unassembled WGS sequence"/>
</dbReference>
<evidence type="ECO:0000256" key="2">
    <source>
        <dbReference type="SAM" id="Phobius"/>
    </source>
</evidence>
<organism evidence="3 4">
    <name type="scientific">Albugo candida</name>
    <dbReference type="NCBI Taxonomy" id="65357"/>
    <lineage>
        <taxon>Eukaryota</taxon>
        <taxon>Sar</taxon>
        <taxon>Stramenopiles</taxon>
        <taxon>Oomycota</taxon>
        <taxon>Peronosporomycetes</taxon>
        <taxon>Albuginales</taxon>
        <taxon>Albuginaceae</taxon>
        <taxon>Albugo</taxon>
    </lineage>
</organism>